<reference evidence="1 2" key="1">
    <citation type="submission" date="2016-01" db="EMBL/GenBank/DDBJ databases">
        <title>The new phylogeny of the genus Mycobacterium.</title>
        <authorList>
            <person name="Tarcisio F."/>
            <person name="Conor M."/>
            <person name="Antonella G."/>
            <person name="Elisabetta G."/>
            <person name="Giulia F.S."/>
            <person name="Sara T."/>
            <person name="Anna F."/>
            <person name="Clotilde B."/>
            <person name="Roberto B."/>
            <person name="Veronica D.S."/>
            <person name="Fabio R."/>
            <person name="Monica P."/>
            <person name="Olivier J."/>
            <person name="Enrico T."/>
            <person name="Nicola S."/>
        </authorList>
    </citation>
    <scope>NUCLEOTIDE SEQUENCE [LARGE SCALE GENOMIC DNA]</scope>
    <source>
        <strain evidence="1 2">DSM 45541</strain>
    </source>
</reference>
<dbReference type="Proteomes" id="UP000193622">
    <property type="component" value="Unassembled WGS sequence"/>
</dbReference>
<gene>
    <name evidence="1" type="ORF">AWC12_13725</name>
</gene>
<organism evidence="1 2">
    <name type="scientific">Mycolicibacterium iranicum</name>
    <name type="common">Mycobacterium iranicum</name>
    <dbReference type="NCBI Taxonomy" id="912594"/>
    <lineage>
        <taxon>Bacteria</taxon>
        <taxon>Bacillati</taxon>
        <taxon>Actinomycetota</taxon>
        <taxon>Actinomycetes</taxon>
        <taxon>Mycobacteriales</taxon>
        <taxon>Mycobacteriaceae</taxon>
        <taxon>Mycolicibacterium</taxon>
    </lineage>
</organism>
<dbReference type="RefSeq" id="WP_085174932.1">
    <property type="nucleotide sequence ID" value="NZ_LQPC01000029.1"/>
</dbReference>
<evidence type="ECO:0000313" key="2">
    <source>
        <dbReference type="Proteomes" id="UP000193622"/>
    </source>
</evidence>
<protein>
    <submittedName>
        <fullName evidence="1">Uncharacterized protein</fullName>
    </submittedName>
</protein>
<dbReference type="AlphaFoldDB" id="A0A1X1WPG0"/>
<dbReference type="EMBL" id="LQPC01000029">
    <property type="protein sequence ID" value="ORV88382.1"/>
    <property type="molecule type" value="Genomic_DNA"/>
</dbReference>
<proteinExistence type="predicted"/>
<evidence type="ECO:0000313" key="1">
    <source>
        <dbReference type="EMBL" id="ORV88382.1"/>
    </source>
</evidence>
<comment type="caution">
    <text evidence="1">The sequence shown here is derived from an EMBL/GenBank/DDBJ whole genome shotgun (WGS) entry which is preliminary data.</text>
</comment>
<accession>A0A1X1WPG0</accession>
<sequence>MTVRASDCVGLWRRTLLVEADGSRDTGTDVTWLQGVTAFVDSRGFAGTLRDDGGVFEWRRTIDLTPATEPDIGEMRWEQGTLVETGVHADYVEHWVRDGAERRPCWAVFLTAPDGGPGLLLRVGARFGFAGAGAVVVGEVGGREWDGIDAAADTVRANGVLWTVDRREGVAEP</sequence>
<name>A0A1X1WPG0_MYCIR</name>